<dbReference type="CDD" id="cd06234">
    <property type="entry name" value="M14_PaCCP-like"/>
    <property type="match status" value="1"/>
</dbReference>
<dbReference type="RefSeq" id="WP_106392089.1">
    <property type="nucleotide sequence ID" value="NZ_PVNK01000136.1"/>
</dbReference>
<dbReference type="PANTHER" id="PTHR12756:SF11">
    <property type="entry name" value="CYTOSOLIC CARBOXYPEPTIDASE 1"/>
    <property type="match status" value="1"/>
</dbReference>
<evidence type="ECO:0000256" key="1">
    <source>
        <dbReference type="ARBA" id="ARBA00001947"/>
    </source>
</evidence>
<dbReference type="OrthoDB" id="5490902at2"/>
<dbReference type="InterPro" id="IPR000834">
    <property type="entry name" value="Peptidase_M14"/>
</dbReference>
<dbReference type="GO" id="GO:0006508">
    <property type="term" value="P:proteolysis"/>
    <property type="evidence" value="ECO:0007669"/>
    <property type="project" value="InterPro"/>
</dbReference>
<gene>
    <name evidence="4" type="ORF">ENSA5_27010</name>
</gene>
<dbReference type="InterPro" id="IPR050821">
    <property type="entry name" value="Cytosolic_carboxypeptidase"/>
</dbReference>
<evidence type="ECO:0000313" key="5">
    <source>
        <dbReference type="Proteomes" id="UP000237968"/>
    </source>
</evidence>
<dbReference type="AlphaFoldDB" id="A0A2S9Y7D8"/>
<dbReference type="PANTHER" id="PTHR12756">
    <property type="entry name" value="CYTOSOLIC CARBOXYPEPTIDASE"/>
    <property type="match status" value="1"/>
</dbReference>
<evidence type="ECO:0000313" key="4">
    <source>
        <dbReference type="EMBL" id="PRQ01019.1"/>
    </source>
</evidence>
<keyword evidence="4" id="KW-0121">Carboxypeptidase</keyword>
<organism evidence="4 5">
    <name type="scientific">Enhygromyxa salina</name>
    <dbReference type="NCBI Taxonomy" id="215803"/>
    <lineage>
        <taxon>Bacteria</taxon>
        <taxon>Pseudomonadati</taxon>
        <taxon>Myxococcota</taxon>
        <taxon>Polyangia</taxon>
        <taxon>Nannocystales</taxon>
        <taxon>Nannocystaceae</taxon>
        <taxon>Enhygromyxa</taxon>
    </lineage>
</organism>
<feature type="domain" description="Peptidase M14" evidence="3">
    <location>
        <begin position="111"/>
        <end position="379"/>
    </location>
</feature>
<dbReference type="EMBL" id="PVNK01000136">
    <property type="protein sequence ID" value="PRQ01019.1"/>
    <property type="molecule type" value="Genomic_DNA"/>
</dbReference>
<dbReference type="SUPFAM" id="SSF53187">
    <property type="entry name" value="Zn-dependent exopeptidases"/>
    <property type="match status" value="1"/>
</dbReference>
<name>A0A2S9Y7D8_9BACT</name>
<dbReference type="SMART" id="SM00631">
    <property type="entry name" value="Zn_pept"/>
    <property type="match status" value="1"/>
</dbReference>
<dbReference type="Gene3D" id="2.60.40.3120">
    <property type="match status" value="1"/>
</dbReference>
<dbReference type="Pfam" id="PF18027">
    <property type="entry name" value="Pepdidase_M14_N"/>
    <property type="match status" value="1"/>
</dbReference>
<dbReference type="Proteomes" id="UP000237968">
    <property type="component" value="Unassembled WGS sequence"/>
</dbReference>
<sequence length="379" mass="42428">MDISDNFDAGNIEIVDASEPGKVQLRIRKDHGADHFQWFYFRVCGVRGTPLKLNLINAGEASYVDGWKDYRACYSYDRQTWRRVEGTSYGDGTLTIAHTPERDAVWYAYFAPYSIERHHDLIARCLHSPRVHHELLGRTLDGQDLDLCRVTEGGAAPREGKKRCWIFARQHPGESMAEHFMDGLLARLLDPADPVARALLAKADFWIVPNMNPDGSRRGHLRTNAAGANLNREWLEPSMSRSPEVYLVREKMRETGLDFALDVHGDEALPYNFIAGPDGVESVSPARRELQAEFEAELVAANPDFQTKHGYPVAAPGKANMTMATNWLADAFGALSMTLEMPFKDNADAPDREFGWSPARCEKLGQGALAALLRVVDKL</sequence>
<dbReference type="PROSITE" id="PS52035">
    <property type="entry name" value="PEPTIDASE_M14"/>
    <property type="match status" value="1"/>
</dbReference>
<keyword evidence="4" id="KW-0378">Hydrolase</keyword>
<keyword evidence="5" id="KW-1185">Reference proteome</keyword>
<comment type="cofactor">
    <cofactor evidence="1">
        <name>Zn(2+)</name>
        <dbReference type="ChEBI" id="CHEBI:29105"/>
    </cofactor>
</comment>
<proteinExistence type="inferred from homology"/>
<accession>A0A2S9Y7D8</accession>
<keyword evidence="4" id="KW-0645">Protease</keyword>
<evidence type="ECO:0000259" key="3">
    <source>
        <dbReference type="PROSITE" id="PS52035"/>
    </source>
</evidence>
<evidence type="ECO:0000256" key="2">
    <source>
        <dbReference type="PROSITE-ProRule" id="PRU01379"/>
    </source>
</evidence>
<dbReference type="InterPro" id="IPR040626">
    <property type="entry name" value="Pepdidase_M14_N"/>
</dbReference>
<protein>
    <submittedName>
        <fullName evidence="4">Zinc carboxypeptidase</fullName>
    </submittedName>
</protein>
<dbReference type="Gene3D" id="3.40.630.10">
    <property type="entry name" value="Zn peptidases"/>
    <property type="match status" value="1"/>
</dbReference>
<dbReference type="GO" id="GO:0008270">
    <property type="term" value="F:zinc ion binding"/>
    <property type="evidence" value="ECO:0007669"/>
    <property type="project" value="InterPro"/>
</dbReference>
<dbReference type="GO" id="GO:0004181">
    <property type="term" value="F:metallocarboxypeptidase activity"/>
    <property type="evidence" value="ECO:0007669"/>
    <property type="project" value="InterPro"/>
</dbReference>
<feature type="active site" description="Proton donor/acceptor" evidence="2">
    <location>
        <position position="340"/>
    </location>
</feature>
<comment type="caution">
    <text evidence="4">The sequence shown here is derived from an EMBL/GenBank/DDBJ whole genome shotgun (WGS) entry which is preliminary data.</text>
</comment>
<dbReference type="Pfam" id="PF00246">
    <property type="entry name" value="Peptidase_M14"/>
    <property type="match status" value="1"/>
</dbReference>
<comment type="similarity">
    <text evidence="2">Belongs to the peptidase M14 family.</text>
</comment>
<reference evidence="4 5" key="1">
    <citation type="submission" date="2018-03" db="EMBL/GenBank/DDBJ databases">
        <title>Draft Genome Sequences of the Obligatory Marine Myxobacteria Enhygromyxa salina SWB005.</title>
        <authorList>
            <person name="Poehlein A."/>
            <person name="Moghaddam J.A."/>
            <person name="Harms H."/>
            <person name="Alanjari M."/>
            <person name="Koenig G.M."/>
            <person name="Daniel R."/>
            <person name="Schaeberle T.F."/>
        </authorList>
    </citation>
    <scope>NUCLEOTIDE SEQUENCE [LARGE SCALE GENOMIC DNA]</scope>
    <source>
        <strain evidence="4 5">SWB005</strain>
    </source>
</reference>